<dbReference type="Proteomes" id="UP001249851">
    <property type="component" value="Unassembled WGS sequence"/>
</dbReference>
<keyword evidence="2" id="KW-0808">Transferase</keyword>
<dbReference type="EMBL" id="JARQWQ010000155">
    <property type="protein sequence ID" value="KAK2548134.1"/>
    <property type="molecule type" value="Genomic_DNA"/>
</dbReference>
<dbReference type="GO" id="GO:0019136">
    <property type="term" value="F:deoxynucleoside kinase activity"/>
    <property type="evidence" value="ECO:0007669"/>
    <property type="project" value="TreeGrafter"/>
</dbReference>
<dbReference type="InterPro" id="IPR050566">
    <property type="entry name" value="Deoxyribonucleoside_kinase"/>
</dbReference>
<dbReference type="GO" id="GO:0005739">
    <property type="term" value="C:mitochondrion"/>
    <property type="evidence" value="ECO:0007669"/>
    <property type="project" value="TreeGrafter"/>
</dbReference>
<evidence type="ECO:0000259" key="1">
    <source>
        <dbReference type="Pfam" id="PF01712"/>
    </source>
</evidence>
<gene>
    <name evidence="2" type="ORF">P5673_031745</name>
</gene>
<dbReference type="InterPro" id="IPR031314">
    <property type="entry name" value="DNK_dom"/>
</dbReference>
<dbReference type="Pfam" id="PF01712">
    <property type="entry name" value="dNK"/>
    <property type="match status" value="1"/>
</dbReference>
<protein>
    <submittedName>
        <fullName evidence="2">Thymidine kinase 2</fullName>
    </submittedName>
</protein>
<reference evidence="2" key="1">
    <citation type="journal article" date="2023" name="G3 (Bethesda)">
        <title>Whole genome assembly and annotation of the endangered Caribbean coral Acropora cervicornis.</title>
        <authorList>
            <person name="Selwyn J.D."/>
            <person name="Vollmer S.V."/>
        </authorList>
    </citation>
    <scope>NUCLEOTIDE SEQUENCE</scope>
    <source>
        <strain evidence="2">K2</strain>
    </source>
</reference>
<keyword evidence="3" id="KW-1185">Reference proteome</keyword>
<keyword evidence="2" id="KW-0418">Kinase</keyword>
<reference evidence="2" key="2">
    <citation type="journal article" date="2023" name="Science">
        <title>Genomic signatures of disease resistance in endangered staghorn corals.</title>
        <authorList>
            <person name="Vollmer S.V."/>
            <person name="Selwyn J.D."/>
            <person name="Despard B.A."/>
            <person name="Roesel C.L."/>
        </authorList>
    </citation>
    <scope>NUCLEOTIDE SEQUENCE</scope>
    <source>
        <strain evidence="2">K2</strain>
    </source>
</reference>
<dbReference type="InterPro" id="IPR027417">
    <property type="entry name" value="P-loop_NTPase"/>
</dbReference>
<dbReference type="AlphaFoldDB" id="A0AAD9USA2"/>
<dbReference type="SUPFAM" id="SSF52540">
    <property type="entry name" value="P-loop containing nucleoside triphosphate hydrolases"/>
    <property type="match status" value="1"/>
</dbReference>
<accession>A0AAD9USA2</accession>
<proteinExistence type="predicted"/>
<name>A0AAD9USA2_ACRCE</name>
<dbReference type="PANTHER" id="PTHR10513">
    <property type="entry name" value="DEOXYNUCLEOSIDE KINASE"/>
    <property type="match status" value="1"/>
</dbReference>
<feature type="domain" description="Deoxynucleoside kinase" evidence="1">
    <location>
        <begin position="52"/>
        <end position="175"/>
    </location>
</feature>
<dbReference type="Gene3D" id="3.40.50.300">
    <property type="entry name" value="P-loop containing nucleotide triphosphate hydrolases"/>
    <property type="match status" value="1"/>
</dbReference>
<organism evidence="2 3">
    <name type="scientific">Acropora cervicornis</name>
    <name type="common">Staghorn coral</name>
    <dbReference type="NCBI Taxonomy" id="6130"/>
    <lineage>
        <taxon>Eukaryota</taxon>
        <taxon>Metazoa</taxon>
        <taxon>Cnidaria</taxon>
        <taxon>Anthozoa</taxon>
        <taxon>Hexacorallia</taxon>
        <taxon>Scleractinia</taxon>
        <taxon>Astrocoeniina</taxon>
        <taxon>Acroporidae</taxon>
        <taxon>Acropora</taxon>
    </lineage>
</organism>
<dbReference type="PANTHER" id="PTHR10513:SF24">
    <property type="entry name" value="THYMIDINE KINASE 2, MITOCHONDRIAL"/>
    <property type="match status" value="1"/>
</dbReference>
<comment type="caution">
    <text evidence="2">The sequence shown here is derived from an EMBL/GenBank/DDBJ whole genome shotgun (WGS) entry which is preliminary data.</text>
</comment>
<evidence type="ECO:0000313" key="3">
    <source>
        <dbReference type="Proteomes" id="UP001249851"/>
    </source>
</evidence>
<evidence type="ECO:0000313" key="2">
    <source>
        <dbReference type="EMBL" id="KAK2548134.1"/>
    </source>
</evidence>
<sequence>MLQHFRWNLEKCLGIWCLIERCRTMLGLNHSDQLNLDCSVTRKQKNANITVAVEGNIGSGKSTLLKFFRKNPLVQVFEEPVTEWQNVGGKNLLDLFYTDCQRWSYLFESYAVLSLMKVHQKPHITPVKMIERSVYSGFYCFEQNLFESGLMSRAEHAVHSKWFNWITKQQKPQLDLISAPDLLVALHRQHEEWLMKGKFPIPAPVMVIDGNRNLEEMLTFYQDNDQYLLGLKTWPPQLQQQAAC</sequence>